<sequence>MPEATTEDICVVQNLPSLEHYYHGYIDRAEAEKRLQTFNIPNSYLLRLSRTTHGNDTWENIYVLSYLSSARVCFHFRLIPRFHCFQLGGRFFDSLDGCLSRYYTRDIMTGERLKHPIPPTSLPIEYHTQRLRAIQDFEPDNAYDRLGCAVDDRFLLVHEDPNSDWLLATSLKSRHSGYLPKSCVEKEYPEIIERLDFFHPDSTSHPKELLKKAGAFSYLLRPCDSRPGLYTLLLYDGIRVRKCRLELVVQSELIYRDNVTPTTNKNNQNTNSDRRNSGPSDVHIEDTGEESSAIDNSGGDKSDVHRRRSDETFSGSRRLDNQDSSTNDTSTLSVNFQFPLYRTTTKILYSGTTFPSVEAVVAAIESHHSELFHTEESSTLNVPVTGDCLMDTESANHSTNGTVSGNHHVQSNEFHSTDGSNMHTNLPVFKPVNRERKPQIHPPSSTIYMDMFYARQPPAAHQTLTEIHGELSVWSQQRKKWKSYYAQLDRKQSILTLVDGEKRKPERFDLSKCDFFPIHYTVYDKEFCFGLILYGASAGDREDFVLCVEAPCSGNNNSSNFNSNYINPSTTVSSRLNFFSGYDLDATSYAGRPEEPPHIHPCLLRSGCCRHSCEWAARSNLMSVNSNNNNNNNNNPSSSRSPSLSTSILTTSATISQDTSCHANCNLPPATLETVYQRWITSLKRHCRNTKADSATEDNVSLRQTHLRCYRSLEIKFNNARLTSCSSSSSSKSRRDESVYSVNLDGLEIARAYSGSSVVSVFLDEFPFGFKKVEVLMKEDKRKRSDSLFPHPLHNAAKLNFRHQRGSNTLNTLEKAVALKVAVDLDLVQYNVGARQQGSNSNCSATTDHDRRLSVIHSSSSSLSSSSAVLHYSICDKQERSNGQITVIHRELHVIPFQYYEGFRQTILNCLHSELVPLCIHVWKALTLGVRKANFVSSLLLTTIELNCHLELIVNLLRIDVNNDKPNTSFRSSSLGAQILDMYSNTVCSAWRSQCFRRVCEKALEGPPPGPLPTSSHSTSSSNPSLNCSGQVHCNNNTCNGNNNSKSTSSYQHRSGIGSAYQSTNSVNSHQSLTTRPCSLSTGADTTVTFDQASSPTSNLSTLQHHTRVQEWHYYLLSIVVDDLISHVRTFPLQMRWIYSELQALYPPNHSHVVVCNLVFLRGLCPVLSSWGKTGRSDSVTGSTHGLLSGFWTSGVSSELHSSVTSPFCSSWSSYPQLNSSVNSPTVPSHASDALVIVAKTLLALVNLPPKIQADGLLSSEQFMNLRTRLIKEFRLPITSPLSPNEIRQLEQLHETEARKASCKSLSRELAQLANYFLEAFNPKHSTHHSNNNNNNNNCPTHNPTDHQLSNSSSSSFTSNNSTSTGVSSYEHKATDYYPISSASHLYASLIDLAEKTHQFVQSN</sequence>
<dbReference type="InterPro" id="IPR053019">
    <property type="entry name" value="GATA_zinc_finger"/>
</dbReference>
<feature type="region of interest" description="Disordered" evidence="2">
    <location>
        <begin position="1324"/>
        <end position="1369"/>
    </location>
</feature>
<dbReference type="Gene3D" id="2.30.30.40">
    <property type="entry name" value="SH3 Domains"/>
    <property type="match status" value="1"/>
</dbReference>
<dbReference type="InterPro" id="IPR036028">
    <property type="entry name" value="SH3-like_dom_sf"/>
</dbReference>
<dbReference type="InterPro" id="IPR036860">
    <property type="entry name" value="SH2_dom_sf"/>
</dbReference>
<feature type="region of interest" description="Disordered" evidence="2">
    <location>
        <begin position="626"/>
        <end position="648"/>
    </location>
</feature>
<dbReference type="WBParaSite" id="TREG1_39630.2">
    <property type="protein sequence ID" value="TREG1_39630.2"/>
    <property type="gene ID" value="TREG1_39630"/>
</dbReference>
<name>A0AA85JVP3_TRIRE</name>
<feature type="compositionally biased region" description="Low complexity" evidence="2">
    <location>
        <begin position="1350"/>
        <end position="1369"/>
    </location>
</feature>
<feature type="compositionally biased region" description="Low complexity" evidence="2">
    <location>
        <begin position="259"/>
        <end position="271"/>
    </location>
</feature>
<feature type="compositionally biased region" description="Basic and acidic residues" evidence="2">
    <location>
        <begin position="298"/>
        <end position="321"/>
    </location>
</feature>
<feature type="region of interest" description="Disordered" evidence="2">
    <location>
        <begin position="1045"/>
        <end position="1074"/>
    </location>
</feature>
<dbReference type="PANTHER" id="PTHR23353">
    <property type="entry name" value="RAB-GAP/TBC-RELATED"/>
    <property type="match status" value="1"/>
</dbReference>
<feature type="compositionally biased region" description="Polar residues" evidence="2">
    <location>
        <begin position="1060"/>
        <end position="1074"/>
    </location>
</feature>
<evidence type="ECO:0000313" key="4">
    <source>
        <dbReference type="Proteomes" id="UP000050795"/>
    </source>
</evidence>
<feature type="region of interest" description="Disordered" evidence="2">
    <location>
        <begin position="259"/>
        <end position="331"/>
    </location>
</feature>
<dbReference type="Gene3D" id="1.10.506.10">
    <property type="entry name" value="GTPase Activation - p120gap, domain 1"/>
    <property type="match status" value="1"/>
</dbReference>
<keyword evidence="1" id="KW-0727">SH2 domain</keyword>
<evidence type="ECO:0000256" key="2">
    <source>
        <dbReference type="SAM" id="MobiDB-lite"/>
    </source>
</evidence>
<dbReference type="InterPro" id="IPR000980">
    <property type="entry name" value="SH2"/>
</dbReference>
<reference evidence="4" key="1">
    <citation type="submission" date="2022-06" db="EMBL/GenBank/DDBJ databases">
        <authorList>
            <person name="Berger JAMES D."/>
            <person name="Berger JAMES D."/>
        </authorList>
    </citation>
    <scope>NUCLEOTIDE SEQUENCE [LARGE SCALE GENOMIC DNA]</scope>
</reference>
<protein>
    <recommendedName>
        <fullName evidence="3">SH2 domain-containing protein</fullName>
    </recommendedName>
</protein>
<feature type="compositionally biased region" description="Basic and acidic residues" evidence="2">
    <location>
        <begin position="272"/>
        <end position="286"/>
    </location>
</feature>
<organism evidence="4 5">
    <name type="scientific">Trichobilharzia regenti</name>
    <name type="common">Nasal bird schistosome</name>
    <dbReference type="NCBI Taxonomy" id="157069"/>
    <lineage>
        <taxon>Eukaryota</taxon>
        <taxon>Metazoa</taxon>
        <taxon>Spiralia</taxon>
        <taxon>Lophotrochozoa</taxon>
        <taxon>Platyhelminthes</taxon>
        <taxon>Trematoda</taxon>
        <taxon>Digenea</taxon>
        <taxon>Strigeidida</taxon>
        <taxon>Schistosomatoidea</taxon>
        <taxon>Schistosomatidae</taxon>
        <taxon>Trichobilharzia</taxon>
    </lineage>
</organism>
<evidence type="ECO:0000313" key="5">
    <source>
        <dbReference type="WBParaSite" id="TREG1_39630.2"/>
    </source>
</evidence>
<dbReference type="SUPFAM" id="SSF50044">
    <property type="entry name" value="SH3-domain"/>
    <property type="match status" value="1"/>
</dbReference>
<accession>A0AA85JVP3</accession>
<dbReference type="Gene3D" id="3.30.505.10">
    <property type="entry name" value="SH2 domain"/>
    <property type="match status" value="1"/>
</dbReference>
<dbReference type="InterPro" id="IPR008936">
    <property type="entry name" value="Rho_GTPase_activation_prot"/>
</dbReference>
<dbReference type="PANTHER" id="PTHR23353:SF23">
    <property type="entry name" value="PROTEIN HAIRLESS"/>
    <property type="match status" value="1"/>
</dbReference>
<feature type="compositionally biased region" description="Low complexity" evidence="2">
    <location>
        <begin position="1329"/>
        <end position="1343"/>
    </location>
</feature>
<keyword evidence="4" id="KW-1185">Reference proteome</keyword>
<feature type="compositionally biased region" description="Polar residues" evidence="2">
    <location>
        <begin position="322"/>
        <end position="331"/>
    </location>
</feature>
<dbReference type="Proteomes" id="UP000050795">
    <property type="component" value="Unassembled WGS sequence"/>
</dbReference>
<evidence type="ECO:0000256" key="1">
    <source>
        <dbReference type="PROSITE-ProRule" id="PRU00191"/>
    </source>
</evidence>
<evidence type="ECO:0000259" key="3">
    <source>
        <dbReference type="PROSITE" id="PS50001"/>
    </source>
</evidence>
<reference evidence="5" key="2">
    <citation type="submission" date="2023-11" db="UniProtKB">
        <authorList>
            <consortium name="WormBaseParasite"/>
        </authorList>
    </citation>
    <scope>IDENTIFICATION</scope>
</reference>
<dbReference type="PROSITE" id="PS50001">
    <property type="entry name" value="SH2"/>
    <property type="match status" value="1"/>
</dbReference>
<proteinExistence type="predicted"/>
<dbReference type="SUPFAM" id="SSF55550">
    <property type="entry name" value="SH2 domain"/>
    <property type="match status" value="1"/>
</dbReference>
<dbReference type="SMART" id="SM00252">
    <property type="entry name" value="SH2"/>
    <property type="match status" value="1"/>
</dbReference>
<dbReference type="SUPFAM" id="SSF48350">
    <property type="entry name" value="GTPase activation domain, GAP"/>
    <property type="match status" value="1"/>
</dbReference>
<feature type="domain" description="SH2" evidence="3">
    <location>
        <begin position="21"/>
        <end position="117"/>
    </location>
</feature>